<evidence type="ECO:0000259" key="1">
    <source>
        <dbReference type="Pfam" id="PF00266"/>
    </source>
</evidence>
<name>A0ABW7STH9_9ACTN</name>
<dbReference type="InterPro" id="IPR015421">
    <property type="entry name" value="PyrdxlP-dep_Trfase_major"/>
</dbReference>
<dbReference type="PANTHER" id="PTHR43586">
    <property type="entry name" value="CYSTEINE DESULFURASE"/>
    <property type="match status" value="1"/>
</dbReference>
<comment type="caution">
    <text evidence="2">The sequence shown here is derived from an EMBL/GenBank/DDBJ whole genome shotgun (WGS) entry which is preliminary data.</text>
</comment>
<gene>
    <name evidence="2" type="ORF">ACH4OY_30750</name>
</gene>
<dbReference type="Proteomes" id="UP001611075">
    <property type="component" value="Unassembled WGS sequence"/>
</dbReference>
<organism evidence="2 3">
    <name type="scientific">Micromonospora rubida</name>
    <dbReference type="NCBI Taxonomy" id="2697657"/>
    <lineage>
        <taxon>Bacteria</taxon>
        <taxon>Bacillati</taxon>
        <taxon>Actinomycetota</taxon>
        <taxon>Actinomycetes</taxon>
        <taxon>Micromonosporales</taxon>
        <taxon>Micromonosporaceae</taxon>
        <taxon>Micromonospora</taxon>
    </lineage>
</organism>
<dbReference type="EMBL" id="JBIRPU010000041">
    <property type="protein sequence ID" value="MFI0797028.1"/>
    <property type="molecule type" value="Genomic_DNA"/>
</dbReference>
<dbReference type="Gene3D" id="3.90.1150.10">
    <property type="entry name" value="Aspartate Aminotransferase, domain 1"/>
    <property type="match status" value="1"/>
</dbReference>
<feature type="domain" description="Aminotransferase class V" evidence="1">
    <location>
        <begin position="59"/>
        <end position="367"/>
    </location>
</feature>
<keyword evidence="2" id="KW-0032">Aminotransferase</keyword>
<dbReference type="PANTHER" id="PTHR43586:SF15">
    <property type="entry name" value="BLR3095 PROTEIN"/>
    <property type="match status" value="1"/>
</dbReference>
<dbReference type="Gene3D" id="3.40.640.10">
    <property type="entry name" value="Type I PLP-dependent aspartate aminotransferase-like (Major domain)"/>
    <property type="match status" value="1"/>
</dbReference>
<dbReference type="InterPro" id="IPR015424">
    <property type="entry name" value="PyrdxlP-dep_Trfase"/>
</dbReference>
<protein>
    <submittedName>
        <fullName evidence="2">Aminotransferase class V-fold PLP-dependent enzyme</fullName>
    </submittedName>
</protein>
<dbReference type="InterPro" id="IPR000192">
    <property type="entry name" value="Aminotrans_V_dom"/>
</dbReference>
<accession>A0ABW7STH9</accession>
<evidence type="ECO:0000313" key="3">
    <source>
        <dbReference type="Proteomes" id="UP001611075"/>
    </source>
</evidence>
<sequence>MTTTTTTPPPAPGFRDRFPALANTVHLAACSIAPRSTDMDHALATMLDNLSHPGFWTACEQQLHEARRRFAHLIGADVAQVAILPNTCVAAYQAVAGLRWRRRPYVVCATAEFPGVAHVWLAQQPRGAWVRWCGTRAGQVTTDDYLRAVTSQTALVSVPAVTYRDAIRLSIPRIADAAHAVGAQVFVDAYQAAGVMPVNVGALRCDYLAAGTGKYLLGLPGLTFLYVRHPRGHLPTLTGWFGRIDPHAHDATALDFPPHARRFETGTPSTAAVYAAIAGLSLIDRLDLDAVHRHTQQLITATAERLTAQGESVRLVAQPEGQGAHLALVEPHTEAMAAWLAPRGIIVAPRGGVIRLAMHAYTTDDDINALCEAIASYRAGSRARQRTGATR</sequence>
<dbReference type="Pfam" id="PF00266">
    <property type="entry name" value="Aminotran_5"/>
    <property type="match status" value="1"/>
</dbReference>
<keyword evidence="2" id="KW-0808">Transferase</keyword>
<dbReference type="GO" id="GO:0008483">
    <property type="term" value="F:transaminase activity"/>
    <property type="evidence" value="ECO:0007669"/>
    <property type="project" value="UniProtKB-KW"/>
</dbReference>
<dbReference type="InterPro" id="IPR015422">
    <property type="entry name" value="PyrdxlP-dep_Trfase_small"/>
</dbReference>
<dbReference type="RefSeq" id="WP_396685676.1">
    <property type="nucleotide sequence ID" value="NZ_JBIRPU010000041.1"/>
</dbReference>
<reference evidence="2 3" key="1">
    <citation type="submission" date="2024-10" db="EMBL/GenBank/DDBJ databases">
        <title>The Natural Products Discovery Center: Release of the First 8490 Sequenced Strains for Exploring Actinobacteria Biosynthetic Diversity.</title>
        <authorList>
            <person name="Kalkreuter E."/>
            <person name="Kautsar S.A."/>
            <person name="Yang D."/>
            <person name="Bader C.D."/>
            <person name="Teijaro C.N."/>
            <person name="Fluegel L."/>
            <person name="Davis C.M."/>
            <person name="Simpson J.R."/>
            <person name="Lauterbach L."/>
            <person name="Steele A.D."/>
            <person name="Gui C."/>
            <person name="Meng S."/>
            <person name="Li G."/>
            <person name="Viehrig K."/>
            <person name="Ye F."/>
            <person name="Su P."/>
            <person name="Kiefer A.F."/>
            <person name="Nichols A."/>
            <person name="Cepeda A.J."/>
            <person name="Yan W."/>
            <person name="Fan B."/>
            <person name="Jiang Y."/>
            <person name="Adhikari A."/>
            <person name="Zheng C.-J."/>
            <person name="Schuster L."/>
            <person name="Cowan T.M."/>
            <person name="Smanski M.J."/>
            <person name="Chevrette M.G."/>
            <person name="De Carvalho L.P.S."/>
            <person name="Shen B."/>
        </authorList>
    </citation>
    <scope>NUCLEOTIDE SEQUENCE [LARGE SCALE GENOMIC DNA]</scope>
    <source>
        <strain evidence="2 3">NPDC021253</strain>
    </source>
</reference>
<dbReference type="SUPFAM" id="SSF53383">
    <property type="entry name" value="PLP-dependent transferases"/>
    <property type="match status" value="1"/>
</dbReference>
<proteinExistence type="predicted"/>
<evidence type="ECO:0000313" key="2">
    <source>
        <dbReference type="EMBL" id="MFI0797028.1"/>
    </source>
</evidence>
<keyword evidence="3" id="KW-1185">Reference proteome</keyword>